<dbReference type="Pfam" id="PF00884">
    <property type="entry name" value="Sulfatase"/>
    <property type="match status" value="1"/>
</dbReference>
<evidence type="ECO:0000256" key="4">
    <source>
        <dbReference type="ARBA" id="ARBA00022837"/>
    </source>
</evidence>
<keyword evidence="2" id="KW-0479">Metal-binding</keyword>
<feature type="domain" description="Sulfatase N-terminal" evidence="6">
    <location>
        <begin position="31"/>
        <end position="425"/>
    </location>
</feature>
<feature type="signal peptide" evidence="5">
    <location>
        <begin position="1"/>
        <end position="21"/>
    </location>
</feature>
<dbReference type="PROSITE" id="PS00149">
    <property type="entry name" value="SULFATASE_2"/>
    <property type="match status" value="1"/>
</dbReference>
<dbReference type="Gene3D" id="3.30.1120.10">
    <property type="match status" value="1"/>
</dbReference>
<dbReference type="Proteomes" id="UP001214530">
    <property type="component" value="Chromosome"/>
</dbReference>
<dbReference type="InterPro" id="IPR017850">
    <property type="entry name" value="Alkaline_phosphatase_core_sf"/>
</dbReference>
<gene>
    <name evidence="7" type="ORF">P0Y49_03230</name>
</gene>
<dbReference type="Gene3D" id="3.40.720.10">
    <property type="entry name" value="Alkaline Phosphatase, subunit A"/>
    <property type="match status" value="1"/>
</dbReference>
<sequence>MMNKISLFAAVLFFSSAFAKAVSIDPPKKKPNIIVILADDMGYSDIGCFGSETKTPNLDEMAAKGLKMTQFYNASRCCPSRASLLTGLYQHQAGVGDMMNTRKEPAYQGYLNQNCVTIAEALKPYGYTTLMAGKWHVGQSPEHWPRKRGFDRYFGLIDGAGSYFGPYPYRPNQKLTIALDDKEFVPGKDYYSTDAYTDYAIEFIDQNKKTGKPFFLYLAYQAPHWPLQALPADIAKYKGKYMLGWDKLRIERFKRMQAAGIIDPQIKLSPRDGKVPEWDKLSEEEKVRWDDQMAVYAAMIDRMDQNIGRLRKKLKEMGEDENTVIMFLSDNGASNETINPNGFLPEVYESSKKLSSDPGSFTAYGFEGANVSNTPFRMFKHWEYEGGTATPFIAYGPSIVKSGKQVSAPGHIIDIMFTCLDLAGAKYPSIYNGNKVKATAGLSLVPLFKGQAWKGHNALFFEHEGNRAVRQGNWKLVSTYPANKWYLYDMVNDRSELNDLSSENQNKVKELNALYEAWASRSDVIPFEKLEVRKTDKF</sequence>
<dbReference type="GO" id="GO:0046872">
    <property type="term" value="F:metal ion binding"/>
    <property type="evidence" value="ECO:0007669"/>
    <property type="project" value="UniProtKB-KW"/>
</dbReference>
<dbReference type="PANTHER" id="PTHR42693:SF53">
    <property type="entry name" value="ENDO-4-O-SULFATASE"/>
    <property type="match status" value="1"/>
</dbReference>
<organism evidence="7 8">
    <name type="scientific">Candidatus Pedobacter colombiensis</name>
    <dbReference type="NCBI Taxonomy" id="3121371"/>
    <lineage>
        <taxon>Bacteria</taxon>
        <taxon>Pseudomonadati</taxon>
        <taxon>Bacteroidota</taxon>
        <taxon>Sphingobacteriia</taxon>
        <taxon>Sphingobacteriales</taxon>
        <taxon>Sphingobacteriaceae</taxon>
        <taxon>Pedobacter</taxon>
    </lineage>
</organism>
<name>A0AAJ6B850_9SPHI</name>
<dbReference type="InterPro" id="IPR050738">
    <property type="entry name" value="Sulfatase"/>
</dbReference>
<accession>A0AAJ6B850</accession>
<evidence type="ECO:0000256" key="1">
    <source>
        <dbReference type="ARBA" id="ARBA00008779"/>
    </source>
</evidence>
<feature type="chain" id="PRO_5042553213" evidence="5">
    <location>
        <begin position="22"/>
        <end position="538"/>
    </location>
</feature>
<reference evidence="7" key="1">
    <citation type="submission" date="2023-03" db="EMBL/GenBank/DDBJ databases">
        <title>Andean soil-derived lignocellulolytic bacterial consortium as a source of novel taxa and putative plastic-active enzymes.</title>
        <authorList>
            <person name="Diaz-Garcia L."/>
            <person name="Chuvochina M."/>
            <person name="Feuerriegel G."/>
            <person name="Bunk B."/>
            <person name="Sproer C."/>
            <person name="Streit W.R."/>
            <person name="Rodriguez L.M."/>
            <person name="Overmann J."/>
            <person name="Jimenez D.J."/>
        </authorList>
    </citation>
    <scope>NUCLEOTIDE SEQUENCE</scope>
    <source>
        <strain evidence="7">MAG 3858</strain>
    </source>
</reference>
<protein>
    <submittedName>
        <fullName evidence="7">Arylsulfatase</fullName>
    </submittedName>
</protein>
<proteinExistence type="inferred from homology"/>
<keyword evidence="3" id="KW-0378">Hydrolase</keyword>
<dbReference type="PANTHER" id="PTHR42693">
    <property type="entry name" value="ARYLSULFATASE FAMILY MEMBER"/>
    <property type="match status" value="1"/>
</dbReference>
<dbReference type="CDD" id="cd16025">
    <property type="entry name" value="PAS_like"/>
    <property type="match status" value="1"/>
</dbReference>
<keyword evidence="5" id="KW-0732">Signal</keyword>
<dbReference type="FunFam" id="3.40.720.10:FF:000047">
    <property type="entry name" value="Arylsulfatase"/>
    <property type="match status" value="1"/>
</dbReference>
<evidence type="ECO:0000259" key="6">
    <source>
        <dbReference type="Pfam" id="PF00884"/>
    </source>
</evidence>
<dbReference type="InterPro" id="IPR000917">
    <property type="entry name" value="Sulfatase_N"/>
</dbReference>
<dbReference type="GO" id="GO:0004065">
    <property type="term" value="F:arylsulfatase activity"/>
    <property type="evidence" value="ECO:0007669"/>
    <property type="project" value="TreeGrafter"/>
</dbReference>
<evidence type="ECO:0000313" key="8">
    <source>
        <dbReference type="Proteomes" id="UP001214530"/>
    </source>
</evidence>
<evidence type="ECO:0000256" key="2">
    <source>
        <dbReference type="ARBA" id="ARBA00022723"/>
    </source>
</evidence>
<evidence type="ECO:0000256" key="3">
    <source>
        <dbReference type="ARBA" id="ARBA00022801"/>
    </source>
</evidence>
<comment type="similarity">
    <text evidence="1">Belongs to the sulfatase family.</text>
</comment>
<evidence type="ECO:0000256" key="5">
    <source>
        <dbReference type="SAM" id="SignalP"/>
    </source>
</evidence>
<dbReference type="SUPFAM" id="SSF53649">
    <property type="entry name" value="Alkaline phosphatase-like"/>
    <property type="match status" value="1"/>
</dbReference>
<dbReference type="AlphaFoldDB" id="A0AAJ6B850"/>
<evidence type="ECO:0000313" key="7">
    <source>
        <dbReference type="EMBL" id="WEK20161.1"/>
    </source>
</evidence>
<dbReference type="InterPro" id="IPR024607">
    <property type="entry name" value="Sulfatase_CS"/>
</dbReference>
<keyword evidence="4" id="KW-0106">Calcium</keyword>
<dbReference type="EMBL" id="CP119313">
    <property type="protein sequence ID" value="WEK20161.1"/>
    <property type="molecule type" value="Genomic_DNA"/>
</dbReference>